<dbReference type="EMBL" id="JAMZFT010000002">
    <property type="protein sequence ID" value="MCP1336581.1"/>
    <property type="molecule type" value="Genomic_DNA"/>
</dbReference>
<dbReference type="InterPro" id="IPR035926">
    <property type="entry name" value="NusB-like_sf"/>
</dbReference>
<dbReference type="PRINTS" id="PR02008">
    <property type="entry name" value="RCMTFAMILY"/>
</dbReference>
<evidence type="ECO:0000256" key="6">
    <source>
        <dbReference type="SAM" id="MobiDB-lite"/>
    </source>
</evidence>
<dbReference type="InterPro" id="IPR023267">
    <property type="entry name" value="RCMT"/>
</dbReference>
<evidence type="ECO:0000256" key="2">
    <source>
        <dbReference type="ARBA" id="ARBA00022679"/>
    </source>
</evidence>
<dbReference type="InterPro" id="IPR029063">
    <property type="entry name" value="SAM-dependent_MTases_sf"/>
</dbReference>
<accession>A0A9J6PBI7</accession>
<evidence type="ECO:0000256" key="5">
    <source>
        <dbReference type="PROSITE-ProRule" id="PRU01023"/>
    </source>
</evidence>
<feature type="binding site" evidence="5">
    <location>
        <position position="310"/>
    </location>
    <ligand>
        <name>S-adenosyl-L-methionine</name>
        <dbReference type="ChEBI" id="CHEBI:59789"/>
    </ligand>
</feature>
<dbReference type="Gene3D" id="1.10.940.10">
    <property type="entry name" value="NusB-like"/>
    <property type="match status" value="1"/>
</dbReference>
<keyword evidence="2 5" id="KW-0808">Transferase</keyword>
<dbReference type="GO" id="GO:0006355">
    <property type="term" value="P:regulation of DNA-templated transcription"/>
    <property type="evidence" value="ECO:0007669"/>
    <property type="project" value="InterPro"/>
</dbReference>
<dbReference type="GO" id="GO:0008173">
    <property type="term" value="F:RNA methyltransferase activity"/>
    <property type="evidence" value="ECO:0007669"/>
    <property type="project" value="InterPro"/>
</dbReference>
<keyword evidence="4 5" id="KW-0694">RNA-binding</keyword>
<feature type="region of interest" description="Disordered" evidence="6">
    <location>
        <begin position="1"/>
        <end position="22"/>
    </location>
</feature>
<evidence type="ECO:0000313" key="9">
    <source>
        <dbReference type="Proteomes" id="UP001055804"/>
    </source>
</evidence>
<evidence type="ECO:0000256" key="4">
    <source>
        <dbReference type="ARBA" id="ARBA00022884"/>
    </source>
</evidence>
<feature type="domain" description="SAM-dependent MTase RsmB/NOP-type" evidence="7">
    <location>
        <begin position="151"/>
        <end position="447"/>
    </location>
</feature>
<dbReference type="PANTHER" id="PTHR22807:SF61">
    <property type="entry name" value="NOL1_NOP2_SUN FAMILY PROTEIN _ ANTITERMINATION NUSB DOMAIN-CONTAINING PROTEIN"/>
    <property type="match status" value="1"/>
</dbReference>
<keyword evidence="3 5" id="KW-0949">S-adenosyl-L-methionine</keyword>
<dbReference type="InterPro" id="IPR001678">
    <property type="entry name" value="MeTrfase_RsmB-F_NOP2_dom"/>
</dbReference>
<dbReference type="Gene3D" id="3.40.50.150">
    <property type="entry name" value="Vaccinia Virus protein VP39"/>
    <property type="match status" value="1"/>
</dbReference>
<dbReference type="GO" id="GO:0003723">
    <property type="term" value="F:RNA binding"/>
    <property type="evidence" value="ECO:0007669"/>
    <property type="project" value="UniProtKB-UniRule"/>
</dbReference>
<dbReference type="SUPFAM" id="SSF48013">
    <property type="entry name" value="NusB-like"/>
    <property type="match status" value="1"/>
</dbReference>
<evidence type="ECO:0000256" key="1">
    <source>
        <dbReference type="ARBA" id="ARBA00022603"/>
    </source>
</evidence>
<dbReference type="PANTHER" id="PTHR22807">
    <property type="entry name" value="NOP2 YEAST -RELATED NOL1/NOP2/FMU SUN DOMAIN-CONTAINING"/>
    <property type="match status" value="1"/>
</dbReference>
<name>A0A9J6PBI7_9PROT</name>
<evidence type="ECO:0000256" key="3">
    <source>
        <dbReference type="ARBA" id="ARBA00022691"/>
    </source>
</evidence>
<dbReference type="RefSeq" id="WP_269332534.1">
    <property type="nucleotide sequence ID" value="NZ_JAMZFT010000002.1"/>
</dbReference>
<feature type="binding site" evidence="5">
    <location>
        <begin position="263"/>
        <end position="269"/>
    </location>
    <ligand>
        <name>S-adenosyl-L-methionine</name>
        <dbReference type="ChEBI" id="CHEBI:59789"/>
    </ligand>
</feature>
<dbReference type="PROSITE" id="PS51686">
    <property type="entry name" value="SAM_MT_RSMB_NOP"/>
    <property type="match status" value="1"/>
</dbReference>
<evidence type="ECO:0000313" key="8">
    <source>
        <dbReference type="EMBL" id="MCP1336581.1"/>
    </source>
</evidence>
<dbReference type="Pfam" id="PF01029">
    <property type="entry name" value="NusB"/>
    <property type="match status" value="1"/>
</dbReference>
<dbReference type="InterPro" id="IPR006027">
    <property type="entry name" value="NusB_RsmB_TIM44"/>
</dbReference>
<organism evidence="8 9">
    <name type="scientific">Futiania mangrovi</name>
    <dbReference type="NCBI Taxonomy" id="2959716"/>
    <lineage>
        <taxon>Bacteria</taxon>
        <taxon>Pseudomonadati</taxon>
        <taxon>Pseudomonadota</taxon>
        <taxon>Alphaproteobacteria</taxon>
        <taxon>Futianiales</taxon>
        <taxon>Futianiaceae</taxon>
        <taxon>Futiania</taxon>
    </lineage>
</organism>
<protein>
    <submittedName>
        <fullName evidence="8">Methyltransferase domain-containing protein</fullName>
    </submittedName>
</protein>
<feature type="compositionally biased region" description="Basic residues" evidence="6">
    <location>
        <begin position="10"/>
        <end position="19"/>
    </location>
</feature>
<comment type="caution">
    <text evidence="8">The sequence shown here is derived from an EMBL/GenBank/DDBJ whole genome shotgun (WGS) entry which is preliminary data.</text>
</comment>
<dbReference type="GO" id="GO:0001510">
    <property type="term" value="P:RNA methylation"/>
    <property type="evidence" value="ECO:0007669"/>
    <property type="project" value="InterPro"/>
</dbReference>
<dbReference type="AlphaFoldDB" id="A0A9J6PBI7"/>
<feature type="active site" description="Nucleophile" evidence="5">
    <location>
        <position position="379"/>
    </location>
</feature>
<dbReference type="Pfam" id="PF01189">
    <property type="entry name" value="Methyltr_RsmB-F"/>
    <property type="match status" value="1"/>
</dbReference>
<dbReference type="SUPFAM" id="SSF53335">
    <property type="entry name" value="S-adenosyl-L-methionine-dependent methyltransferases"/>
    <property type="match status" value="1"/>
</dbReference>
<keyword evidence="1 5" id="KW-0489">Methyltransferase</keyword>
<evidence type="ECO:0000259" key="7">
    <source>
        <dbReference type="PROSITE" id="PS51686"/>
    </source>
</evidence>
<keyword evidence="9" id="KW-1185">Reference proteome</keyword>
<sequence>MAPGADRRAPRGGRAHGRRPVASPARAAVLDALSAVFEDGAPLEDALAAALPAGTPSQDRRFARMLAASCLRRLGEIDAALGPLLEKPLPRKAARVRDILRLGAADLLFLDTPAHAAVDQAVRLARADRTSAGFAGLVNAVLRRLDRERPAPADPLLNLPGWIRERWTASWGEKATRAMAAALASVPPLDITVRDPAGTKGLADALGAEVLATGSLRLATGTRIDTLPGFAQGHWWVQGAAAALPARLLAGAVAPGTRVADLCAAPGGKTLQLAAAGLEVTAVDISDDRLERLRENLSRTGLAADVIAADVRAWTPDVRFDGILLDAPCLATGTAGRHPDVLWSKRARQLDSLVSLQAELTEAAIGMLTPGGVLVFATCSLEPEEGEARAARLAEDPRLISVPIRGEEVGGVQALLTPEGWLRTRPDHDLEGAGGLEGFFAARFRRTG</sequence>
<reference evidence="8" key="1">
    <citation type="submission" date="2022-06" db="EMBL/GenBank/DDBJ databases">
        <title>Isolation and Genomics of Futiania mangrovii gen. nov., sp. nov., a Rare and Metabolically-versatile member in the Class Alphaproteobacteria.</title>
        <authorList>
            <person name="Liu L."/>
            <person name="Huang W.-C."/>
            <person name="Pan J."/>
            <person name="Li J."/>
            <person name="Huang Y."/>
            <person name="Du H."/>
            <person name="Liu Y."/>
            <person name="Li M."/>
        </authorList>
    </citation>
    <scope>NUCLEOTIDE SEQUENCE</scope>
    <source>
        <strain evidence="8">FT118</strain>
    </source>
</reference>
<gene>
    <name evidence="8" type="ORF">NJQ99_09195</name>
</gene>
<comment type="similarity">
    <text evidence="5">Belongs to the class I-like SAM-binding methyltransferase superfamily. RsmB/NOP family.</text>
</comment>
<feature type="binding site" evidence="5">
    <location>
        <position position="326"/>
    </location>
    <ligand>
        <name>S-adenosyl-L-methionine</name>
        <dbReference type="ChEBI" id="CHEBI:59789"/>
    </ligand>
</feature>
<feature type="binding site" evidence="5">
    <location>
        <position position="284"/>
    </location>
    <ligand>
        <name>S-adenosyl-L-methionine</name>
        <dbReference type="ChEBI" id="CHEBI:59789"/>
    </ligand>
</feature>
<dbReference type="Proteomes" id="UP001055804">
    <property type="component" value="Unassembled WGS sequence"/>
</dbReference>
<proteinExistence type="inferred from homology"/>
<dbReference type="CDD" id="cd02440">
    <property type="entry name" value="AdoMet_MTases"/>
    <property type="match status" value="1"/>
</dbReference>
<dbReference type="InterPro" id="IPR049560">
    <property type="entry name" value="MeTrfase_RsmB-F_NOP2_cat"/>
</dbReference>